<keyword evidence="2" id="KW-1133">Transmembrane helix</keyword>
<comment type="caution">
    <text evidence="3">The sequence shown here is derived from an EMBL/GenBank/DDBJ whole genome shotgun (WGS) entry which is preliminary data.</text>
</comment>
<protein>
    <recommendedName>
        <fullName evidence="5">Capsular associated protein</fullName>
    </recommendedName>
</protein>
<organism evidence="3 4">
    <name type="scientific">Cronartium quercuum f. sp. fusiforme G11</name>
    <dbReference type="NCBI Taxonomy" id="708437"/>
    <lineage>
        <taxon>Eukaryota</taxon>
        <taxon>Fungi</taxon>
        <taxon>Dikarya</taxon>
        <taxon>Basidiomycota</taxon>
        <taxon>Pucciniomycotina</taxon>
        <taxon>Pucciniomycetes</taxon>
        <taxon>Pucciniales</taxon>
        <taxon>Coleosporiaceae</taxon>
        <taxon>Cronartium</taxon>
    </lineage>
</organism>
<dbReference type="PANTHER" id="PTHR34407:SF1">
    <property type="entry name" value="SGNH HYDROLASE-TYPE ESTERASE DOMAIN-CONTAINING PROTEIN"/>
    <property type="match status" value="1"/>
</dbReference>
<feature type="region of interest" description="Disordered" evidence="1">
    <location>
        <begin position="392"/>
        <end position="435"/>
    </location>
</feature>
<proteinExistence type="predicted"/>
<feature type="region of interest" description="Disordered" evidence="1">
    <location>
        <begin position="1"/>
        <end position="31"/>
    </location>
</feature>
<feature type="compositionally biased region" description="Polar residues" evidence="1">
    <location>
        <begin position="21"/>
        <end position="31"/>
    </location>
</feature>
<dbReference type="SUPFAM" id="SSF52266">
    <property type="entry name" value="SGNH hydrolase"/>
    <property type="match status" value="1"/>
</dbReference>
<name>A0A9P6NPC6_9BASI</name>
<dbReference type="PANTHER" id="PTHR34407">
    <property type="entry name" value="EXPRESSED PROTEIN"/>
    <property type="match status" value="1"/>
</dbReference>
<accession>A0A9P6NPC6</accession>
<dbReference type="Proteomes" id="UP000886653">
    <property type="component" value="Unassembled WGS sequence"/>
</dbReference>
<keyword evidence="2" id="KW-0812">Transmembrane</keyword>
<dbReference type="AlphaFoldDB" id="A0A9P6NPC6"/>
<keyword evidence="4" id="KW-1185">Reference proteome</keyword>
<evidence type="ECO:0000256" key="2">
    <source>
        <dbReference type="SAM" id="Phobius"/>
    </source>
</evidence>
<evidence type="ECO:0000313" key="3">
    <source>
        <dbReference type="EMBL" id="KAG0147753.1"/>
    </source>
</evidence>
<gene>
    <name evidence="3" type="ORF">CROQUDRAFT_670344</name>
</gene>
<evidence type="ECO:0000256" key="1">
    <source>
        <dbReference type="SAM" id="MobiDB-lite"/>
    </source>
</evidence>
<feature type="transmembrane region" description="Helical" evidence="2">
    <location>
        <begin position="43"/>
        <end position="62"/>
    </location>
</feature>
<keyword evidence="2" id="KW-0472">Membrane</keyword>
<evidence type="ECO:0008006" key="5">
    <source>
        <dbReference type="Google" id="ProtNLM"/>
    </source>
</evidence>
<evidence type="ECO:0000313" key="4">
    <source>
        <dbReference type="Proteomes" id="UP000886653"/>
    </source>
</evidence>
<sequence length="597" mass="64289">MQKRHTTSASANGPRDPSPSRLLSNNRSGQLSARPGLISRRRLIIALGAGAAIFILLHFISFSGNSVGSLPGFATRSSTSRRTDAHQISARRHRLIQGSSSSGGIGPANFSDLAPFTFCPTFGEGDELGQVYGQQAILKTRAHVGSSERIRRVLRRAMSGLPITIGVLGGSISSCHGLDTTTAHPLGNPIGPNCYPHRIFTWLNDVFPHPANELTNGALRRTGTSYFGFCSAMHLPDRVDLVIVEFDTDDPHEPETIATTDLLVRSLLLRQDQPAVILLGHFSPQLQNEHGFAGPEVWHSAVAHFYDVPHLSVKGFLYEEYLVNPEKVKQSYFIDPVLANAKGHELLADTVISFLESEICSVWDQAALEADLAGLAPPVLGDAGFSKSEAGLGTTGSSANTAPSLLGGKGIRKGSEPGVDGEDAGSGTGTLSKTAKAGYSKVPPFRIHDKPHTIPNFREIKPNCASANDLINPLPQSVFINSGWSPVAPKIDAEDERHYWYSEKPGSLIKIPLKVGGGNIAVYYQKGPQKDGWGSVKCWVDDNTPGAVELKGYWDKAHVQPVVTQIDQGVAKGAHYVVCELQKGEKPKFKIYGIFST</sequence>
<dbReference type="CDD" id="cd00229">
    <property type="entry name" value="SGNH_hydrolase"/>
    <property type="match status" value="1"/>
</dbReference>
<reference evidence="3" key="1">
    <citation type="submission" date="2013-11" db="EMBL/GenBank/DDBJ databases">
        <title>Genome sequence of the fusiform rust pathogen reveals effectors for host alternation and coevolution with pine.</title>
        <authorList>
            <consortium name="DOE Joint Genome Institute"/>
            <person name="Smith K."/>
            <person name="Pendleton A."/>
            <person name="Kubisiak T."/>
            <person name="Anderson C."/>
            <person name="Salamov A."/>
            <person name="Aerts A."/>
            <person name="Riley R."/>
            <person name="Clum A."/>
            <person name="Lindquist E."/>
            <person name="Ence D."/>
            <person name="Campbell M."/>
            <person name="Kronenberg Z."/>
            <person name="Feau N."/>
            <person name="Dhillon B."/>
            <person name="Hamelin R."/>
            <person name="Burleigh J."/>
            <person name="Smith J."/>
            <person name="Yandell M."/>
            <person name="Nelson C."/>
            <person name="Grigoriev I."/>
            <person name="Davis J."/>
        </authorList>
    </citation>
    <scope>NUCLEOTIDE SEQUENCE</scope>
    <source>
        <strain evidence="3">G11</strain>
    </source>
</reference>
<dbReference type="EMBL" id="MU167244">
    <property type="protein sequence ID" value="KAG0147753.1"/>
    <property type="molecule type" value="Genomic_DNA"/>
</dbReference>
<dbReference type="OrthoDB" id="544608at2759"/>